<accession>A0A1V2W171</accession>
<proteinExistence type="predicted"/>
<comment type="caution">
    <text evidence="1">The sequence shown here is derived from an EMBL/GenBank/DDBJ whole genome shotgun (WGS) entry which is preliminary data.</text>
</comment>
<name>A0A1V2W171_9BURK</name>
<dbReference type="RefSeq" id="WP_077176534.1">
    <property type="nucleotide sequence ID" value="NZ_MUTB01000070.1"/>
</dbReference>
<organism evidence="1 2">
    <name type="scientific">Burkholderia cenocepacia</name>
    <dbReference type="NCBI Taxonomy" id="95486"/>
    <lineage>
        <taxon>Bacteria</taxon>
        <taxon>Pseudomonadati</taxon>
        <taxon>Pseudomonadota</taxon>
        <taxon>Betaproteobacteria</taxon>
        <taxon>Burkholderiales</taxon>
        <taxon>Burkholderiaceae</taxon>
        <taxon>Burkholderia</taxon>
        <taxon>Burkholderia cepacia complex</taxon>
    </lineage>
</organism>
<gene>
    <name evidence="1" type="ORF">A8E72_20050</name>
</gene>
<sequence length="122" mass="13562">MTINAETVLKIAGLASLPVPEFRTAPSENGLSYAWRCDALGVIVYGNSQDEAQAKWVEAYAEERRAGLLAAARHWREEADRSTLEPFQRLCRATAATLEMQAEDGIARCACCFRPFSDRSKH</sequence>
<dbReference type="AlphaFoldDB" id="A0A1V2W171"/>
<evidence type="ECO:0000313" key="1">
    <source>
        <dbReference type="EMBL" id="ONU83289.1"/>
    </source>
</evidence>
<evidence type="ECO:0000313" key="2">
    <source>
        <dbReference type="Proteomes" id="UP000188543"/>
    </source>
</evidence>
<dbReference type="Proteomes" id="UP000188543">
    <property type="component" value="Unassembled WGS sequence"/>
</dbReference>
<protein>
    <submittedName>
        <fullName evidence="1">Uncharacterized protein</fullName>
    </submittedName>
</protein>
<dbReference type="EMBL" id="MUTJ01000061">
    <property type="protein sequence ID" value="ONU83289.1"/>
    <property type="molecule type" value="Genomic_DNA"/>
</dbReference>
<reference evidence="1 2" key="1">
    <citation type="submission" date="2016-08" db="EMBL/GenBank/DDBJ databases">
        <authorList>
            <person name="Seilhamer J.J."/>
        </authorList>
    </citation>
    <scope>NUCLEOTIDE SEQUENCE [LARGE SCALE GENOMIC DNA]</scope>
    <source>
        <strain evidence="1 2">VC14762</strain>
    </source>
</reference>